<reference evidence="2" key="1">
    <citation type="journal article" date="2014" name="Nat. Commun.">
        <title>The tobacco genome sequence and its comparison with those of tomato and potato.</title>
        <authorList>
            <person name="Sierro N."/>
            <person name="Battey J.N."/>
            <person name="Ouadi S."/>
            <person name="Bakaher N."/>
            <person name="Bovet L."/>
            <person name="Willig A."/>
            <person name="Goepfert S."/>
            <person name="Peitsch M.C."/>
            <person name="Ivanov N.V."/>
        </authorList>
    </citation>
    <scope>NUCLEOTIDE SEQUENCE [LARGE SCALE GENOMIC DNA]</scope>
</reference>
<dbReference type="PaxDb" id="4097-A0A1S3YQL0"/>
<evidence type="ECO:0000313" key="2">
    <source>
        <dbReference type="Proteomes" id="UP000790787"/>
    </source>
</evidence>
<protein>
    <submittedName>
        <fullName evidence="3">Uncharacterized protein LOC107778725 isoform X1</fullName>
    </submittedName>
    <submittedName>
        <fullName evidence="3">Uncharacterized protein isoform X1</fullName>
    </submittedName>
</protein>
<proteinExistence type="predicted"/>
<sequence>MSNNVRALELQNSKPPTDLLVNGKKESVQIVSHERPEAGEDAQHFDPPTNPTEKRFVAKRPLQMPQPPSSRPLLNRPLNENQGTTGNIRKKVKMDLPDFDGKLNPTIFADWLSAMEEYFDWYDLSDERKVRFAKMKLTTLAKEVVKSTNVTNIKTLRQTPESCRINYN</sequence>
<dbReference type="OrthoDB" id="1934635at2759"/>
<keyword evidence="2" id="KW-1185">Reference proteome</keyword>
<accession>A0A1S3YQL0</accession>
<dbReference type="RefSeq" id="XP_016454499.1">
    <property type="nucleotide sequence ID" value="XM_016599013.2"/>
</dbReference>
<name>A0A1S3YQL0_TOBAC</name>
<feature type="compositionally biased region" description="Polar residues" evidence="1">
    <location>
        <begin position="1"/>
        <end position="15"/>
    </location>
</feature>
<reference evidence="3" key="2">
    <citation type="submission" date="2025-08" db="UniProtKB">
        <authorList>
            <consortium name="RefSeq"/>
        </authorList>
    </citation>
    <scope>IDENTIFICATION</scope>
    <source>
        <tissue evidence="3">Leaf</tissue>
    </source>
</reference>
<feature type="region of interest" description="Disordered" evidence="1">
    <location>
        <begin position="1"/>
        <end position="87"/>
    </location>
</feature>
<dbReference type="RefSeq" id="XP_016454499.1">
    <property type="nucleotide sequence ID" value="XM_016599013.1"/>
</dbReference>
<evidence type="ECO:0000256" key="1">
    <source>
        <dbReference type="SAM" id="MobiDB-lite"/>
    </source>
</evidence>
<dbReference type="AlphaFoldDB" id="A0A1S3YQL0"/>
<evidence type="ECO:0000313" key="3">
    <source>
        <dbReference type="RefSeq" id="XP_016454499.1"/>
    </source>
</evidence>
<gene>
    <name evidence="3" type="primary">LOC107778725</name>
</gene>
<organism evidence="2 3">
    <name type="scientific">Nicotiana tabacum</name>
    <name type="common">Common tobacco</name>
    <dbReference type="NCBI Taxonomy" id="4097"/>
    <lineage>
        <taxon>Eukaryota</taxon>
        <taxon>Viridiplantae</taxon>
        <taxon>Streptophyta</taxon>
        <taxon>Embryophyta</taxon>
        <taxon>Tracheophyta</taxon>
        <taxon>Spermatophyta</taxon>
        <taxon>Magnoliopsida</taxon>
        <taxon>eudicotyledons</taxon>
        <taxon>Gunneridae</taxon>
        <taxon>Pentapetalae</taxon>
        <taxon>asterids</taxon>
        <taxon>lamiids</taxon>
        <taxon>Solanales</taxon>
        <taxon>Solanaceae</taxon>
        <taxon>Nicotianoideae</taxon>
        <taxon>Nicotianeae</taxon>
        <taxon>Nicotiana</taxon>
    </lineage>
</organism>
<feature type="compositionally biased region" description="Basic and acidic residues" evidence="1">
    <location>
        <begin position="23"/>
        <end position="44"/>
    </location>
</feature>
<dbReference type="GeneID" id="107778725"/>
<dbReference type="KEGG" id="nta:107778725"/>
<dbReference type="Proteomes" id="UP000790787">
    <property type="component" value="Chromosome 16"/>
</dbReference>